<evidence type="ECO:0000259" key="6">
    <source>
        <dbReference type="PROSITE" id="PS50949"/>
    </source>
</evidence>
<organism evidence="7">
    <name type="scientific">Burkholderia sp. (strain CCGE1003)</name>
    <dbReference type="NCBI Taxonomy" id="640512"/>
    <lineage>
        <taxon>Bacteria</taxon>
        <taxon>Pseudomonadati</taxon>
        <taxon>Pseudomonadota</taxon>
        <taxon>Betaproteobacteria</taxon>
        <taxon>Burkholderiales</taxon>
        <taxon>Burkholderiaceae</taxon>
        <taxon>Burkholderia</taxon>
    </lineage>
</organism>
<evidence type="ECO:0000256" key="1">
    <source>
        <dbReference type="ARBA" id="ARBA00005384"/>
    </source>
</evidence>
<dbReference type="EMBL" id="CP002218">
    <property type="protein sequence ID" value="ADN61707.1"/>
    <property type="molecule type" value="Genomic_DNA"/>
</dbReference>
<dbReference type="PANTHER" id="PTHR46577:SF1">
    <property type="entry name" value="HTH-TYPE TRANSCRIPTIONAL REGULATORY PROTEIN GABR"/>
    <property type="match status" value="1"/>
</dbReference>
<evidence type="ECO:0000256" key="4">
    <source>
        <dbReference type="ARBA" id="ARBA00023125"/>
    </source>
</evidence>
<dbReference type="Pfam" id="PF00392">
    <property type="entry name" value="GntR"/>
    <property type="match status" value="1"/>
</dbReference>
<feature type="domain" description="HTH gntR-type" evidence="6">
    <location>
        <begin position="52"/>
        <end position="120"/>
    </location>
</feature>
<dbReference type="InterPro" id="IPR036388">
    <property type="entry name" value="WH-like_DNA-bd_sf"/>
</dbReference>
<evidence type="ECO:0000256" key="2">
    <source>
        <dbReference type="ARBA" id="ARBA00022898"/>
    </source>
</evidence>
<keyword evidence="3" id="KW-0805">Transcription regulation</keyword>
<dbReference type="Pfam" id="PF00155">
    <property type="entry name" value="Aminotran_1_2"/>
    <property type="match status" value="1"/>
</dbReference>
<gene>
    <name evidence="7" type="ordered locus">BC1003_5796</name>
</gene>
<sequence length="498" mass="54685">MAQTIANTFIFPEIRVLLLNHALSRTLKHSQRDFSMDSLTHHWLKRLSESRKPAYLVIPDLIEEDLASGRLRPRDRLPGLRDLAGALQLNYTTVARAYAEARKRGLLDARAGSGTFVRGRTQTLPLPGGSSVEMSMNMPPEPPELAARLRESSAQLLAQTDPYHLLRYQDFGGTPDDRAAGRAWLKERLPACEEDTVLVCPGIHSALVALVSQLARPGETICLDTLAYPGIKAIASQLGVRLQPLPRDEEGPLPHAFEALCKTEKPGALYCNPTLQNPSTLTLSVQRREALADVALRYSVPIIEDDAYGWLPTNKPVALASLAPELTWYVTGFSKTLGAGLRVAYLRAPTPRQTQRVAGALRATTVMPSPFTVLLATQWVNDGTAHEMLGAIRKEANVRQTIASQELANWQYDSQPDGFHLWLPIPVQCDWSASELALQLRNQGVGAVAGAAFSTDGNPPNTIRVCLGGPQDRNDCREALQRVAEMLNDPHHLHLPVM</sequence>
<dbReference type="InterPro" id="IPR036390">
    <property type="entry name" value="WH_DNA-bd_sf"/>
</dbReference>
<dbReference type="InterPro" id="IPR000524">
    <property type="entry name" value="Tscrpt_reg_HTH_GntR"/>
</dbReference>
<dbReference type="GO" id="GO:0003677">
    <property type="term" value="F:DNA binding"/>
    <property type="evidence" value="ECO:0007669"/>
    <property type="project" value="UniProtKB-KW"/>
</dbReference>
<accession>E1TGW4</accession>
<dbReference type="Gene3D" id="3.40.640.10">
    <property type="entry name" value="Type I PLP-dependent aspartate aminotransferase-like (Major domain)"/>
    <property type="match status" value="1"/>
</dbReference>
<dbReference type="SUPFAM" id="SSF53383">
    <property type="entry name" value="PLP-dependent transferases"/>
    <property type="match status" value="1"/>
</dbReference>
<evidence type="ECO:0000256" key="3">
    <source>
        <dbReference type="ARBA" id="ARBA00023015"/>
    </source>
</evidence>
<dbReference type="InterPro" id="IPR015422">
    <property type="entry name" value="PyrdxlP-dep_Trfase_small"/>
</dbReference>
<reference evidence="7" key="1">
    <citation type="submission" date="2010-09" db="EMBL/GenBank/DDBJ databases">
        <title>Complete sequence of chromosome2 of Burkholderia sp. CCGE1003.</title>
        <authorList>
            <consortium name="US DOE Joint Genome Institute"/>
            <person name="Lucas S."/>
            <person name="Copeland A."/>
            <person name="Lapidus A."/>
            <person name="Cheng J.-F."/>
            <person name="Bruce D."/>
            <person name="Goodwin L."/>
            <person name="Pitluck S."/>
            <person name="Daligault H."/>
            <person name="Davenport K."/>
            <person name="Detter J.C."/>
            <person name="Han C."/>
            <person name="Tapia R."/>
            <person name="Land M."/>
            <person name="Hauser L."/>
            <person name="Jeffries C."/>
            <person name="Kyrpides N."/>
            <person name="Ivanova N."/>
            <person name="Ovchinnikova G."/>
            <person name="Martinez-Romero E."/>
            <person name="Rogel M.A."/>
            <person name="Auchtung J."/>
            <person name="Tiedje J.M."/>
            <person name="Woyke T."/>
        </authorList>
    </citation>
    <scope>NUCLEOTIDE SEQUENCE</scope>
    <source>
        <strain evidence="7">CCGE1003</strain>
    </source>
</reference>
<comment type="similarity">
    <text evidence="1">In the C-terminal section; belongs to the class-I pyridoxal-phosphate-dependent aminotransferase family.</text>
</comment>
<dbReference type="PROSITE" id="PS50949">
    <property type="entry name" value="HTH_GNTR"/>
    <property type="match status" value="1"/>
</dbReference>
<dbReference type="Gene3D" id="3.90.1150.10">
    <property type="entry name" value="Aspartate Aminotransferase, domain 1"/>
    <property type="match status" value="1"/>
</dbReference>
<dbReference type="SUPFAM" id="SSF46785">
    <property type="entry name" value="Winged helix' DNA-binding domain"/>
    <property type="match status" value="1"/>
</dbReference>
<dbReference type="InterPro" id="IPR015421">
    <property type="entry name" value="PyrdxlP-dep_Trfase_major"/>
</dbReference>
<dbReference type="SMART" id="SM00345">
    <property type="entry name" value="HTH_GNTR"/>
    <property type="match status" value="1"/>
</dbReference>
<dbReference type="Gene3D" id="1.10.10.10">
    <property type="entry name" value="Winged helix-like DNA-binding domain superfamily/Winged helix DNA-binding domain"/>
    <property type="match status" value="1"/>
</dbReference>
<evidence type="ECO:0000313" key="7">
    <source>
        <dbReference type="EMBL" id="ADN61707.1"/>
    </source>
</evidence>
<dbReference type="PANTHER" id="PTHR46577">
    <property type="entry name" value="HTH-TYPE TRANSCRIPTIONAL REGULATORY PROTEIN GABR"/>
    <property type="match status" value="1"/>
</dbReference>
<dbReference type="HOGENOM" id="CLU_017584_0_0_4"/>
<keyword evidence="5" id="KW-0804">Transcription</keyword>
<evidence type="ECO:0000256" key="5">
    <source>
        <dbReference type="ARBA" id="ARBA00023163"/>
    </source>
</evidence>
<dbReference type="GO" id="GO:0030170">
    <property type="term" value="F:pyridoxal phosphate binding"/>
    <property type="evidence" value="ECO:0007669"/>
    <property type="project" value="InterPro"/>
</dbReference>
<protein>
    <submittedName>
        <fullName evidence="7">Transcriptional regulator, GntR family with aminotransferase domain</fullName>
    </submittedName>
</protein>
<dbReference type="AlphaFoldDB" id="E1TGW4"/>
<dbReference type="GO" id="GO:0008483">
    <property type="term" value="F:transaminase activity"/>
    <property type="evidence" value="ECO:0007669"/>
    <property type="project" value="UniProtKB-KW"/>
</dbReference>
<dbReference type="CDD" id="cd00609">
    <property type="entry name" value="AAT_like"/>
    <property type="match status" value="1"/>
</dbReference>
<keyword evidence="4" id="KW-0238">DNA-binding</keyword>
<name>E1TGW4_BURSG</name>
<dbReference type="STRING" id="640512.BC1003_5796"/>
<dbReference type="InterPro" id="IPR015424">
    <property type="entry name" value="PyrdxlP-dep_Trfase"/>
</dbReference>
<dbReference type="InterPro" id="IPR004839">
    <property type="entry name" value="Aminotransferase_I/II_large"/>
</dbReference>
<dbReference type="InterPro" id="IPR051446">
    <property type="entry name" value="HTH_trans_reg/aminotransferase"/>
</dbReference>
<dbReference type="eggNOG" id="COG1167">
    <property type="taxonomic scope" value="Bacteria"/>
</dbReference>
<dbReference type="GO" id="GO:0003700">
    <property type="term" value="F:DNA-binding transcription factor activity"/>
    <property type="evidence" value="ECO:0007669"/>
    <property type="project" value="InterPro"/>
</dbReference>
<keyword evidence="7" id="KW-0032">Aminotransferase</keyword>
<proteinExistence type="inferred from homology"/>
<keyword evidence="2" id="KW-0663">Pyridoxal phosphate</keyword>
<dbReference type="KEGG" id="bgf:BC1003_5796"/>
<keyword evidence="7" id="KW-0808">Transferase</keyword>
<dbReference type="CDD" id="cd07377">
    <property type="entry name" value="WHTH_GntR"/>
    <property type="match status" value="1"/>
</dbReference>